<sequence>MKGELLRTTVWALCVVTAAAAAAAENRYADRRHRATDYHRANPEDAAARWKRAYAAPWNGEHSEYQTFTKFSLWKPPMYQINGAYYIPVLGEPGKVPMYFAPQPFNPSNVYPTKRKPFVGPPYLPPHTTAAPTDEATTMKLASRFEFDDDDDRPVWNTIDREPAPAAAAPTRPPAPRQPPPPLVHRPNTIQLSAQDEEAIKAIFGDDSPPPRVVPSTPRTTTTTTTTTTPPPPARRPSGPSNCVWAVVSCCSAASSAYPERCFEQRGCPGPFWGASPCDTEFAKAAVEAALKFYDQTPEKDSEGPPKSCICLHNTKLTSSAKWKDLPAKDLRQSGEQYRPVERPSVLHESCPIGPSKFRDRTRKDEDERSARCPFQGLMCREAVAQPGGRIATAGDILRGLLEGSWRDDAGFVGSFGILLIEKQPSRKSCKSLDSHTASTKSLLTTHTVHVHRFDMHAKGIDTAVVPDNKIFWIFRYRRYLHILILDTMLVLCALIAAYSTPALATAAPRPPPPDDDQMMRQGMMIGPPMMPPPRPMMTPGVIPMGPPMFQPMPPPPMMGINPALEEMNPDLDSEVISVVIHHNFHKEDCYQDTQYNEMGACQGDYRVIAWHHGRCVVRPYGGCHPTRNNFKSYLECLTTAGLVCGDIGGGLSDSLKDFLASWCPISLVCKMLGLMSVNGQGIRESEVQRLFSTIRPY</sequence>
<feature type="region of interest" description="Disordered" evidence="1">
    <location>
        <begin position="203"/>
        <end position="239"/>
    </location>
</feature>
<dbReference type="SUPFAM" id="SSF57362">
    <property type="entry name" value="BPTI-like"/>
    <property type="match status" value="1"/>
</dbReference>
<gene>
    <name evidence="3" type="ORF">PHYEVI_LOCUS3977</name>
</gene>
<feature type="compositionally biased region" description="Low complexity" evidence="1">
    <location>
        <begin position="214"/>
        <end position="228"/>
    </location>
</feature>
<feature type="compositionally biased region" description="Pro residues" evidence="1">
    <location>
        <begin position="171"/>
        <end position="184"/>
    </location>
</feature>
<evidence type="ECO:0000256" key="1">
    <source>
        <dbReference type="SAM" id="MobiDB-lite"/>
    </source>
</evidence>
<evidence type="ECO:0000313" key="4">
    <source>
        <dbReference type="Proteomes" id="UP001153712"/>
    </source>
</evidence>
<name>A0A9N9TP17_PHYSR</name>
<dbReference type="OrthoDB" id="6350087at2759"/>
<feature type="region of interest" description="Disordered" evidence="1">
    <location>
        <begin position="146"/>
        <end position="187"/>
    </location>
</feature>
<reference evidence="3" key="1">
    <citation type="submission" date="2022-01" db="EMBL/GenBank/DDBJ databases">
        <authorList>
            <person name="King R."/>
        </authorList>
    </citation>
    <scope>NUCLEOTIDE SEQUENCE</scope>
</reference>
<organism evidence="3 4">
    <name type="scientific">Phyllotreta striolata</name>
    <name type="common">Striped flea beetle</name>
    <name type="synonym">Crioceris striolata</name>
    <dbReference type="NCBI Taxonomy" id="444603"/>
    <lineage>
        <taxon>Eukaryota</taxon>
        <taxon>Metazoa</taxon>
        <taxon>Ecdysozoa</taxon>
        <taxon>Arthropoda</taxon>
        <taxon>Hexapoda</taxon>
        <taxon>Insecta</taxon>
        <taxon>Pterygota</taxon>
        <taxon>Neoptera</taxon>
        <taxon>Endopterygota</taxon>
        <taxon>Coleoptera</taxon>
        <taxon>Polyphaga</taxon>
        <taxon>Cucujiformia</taxon>
        <taxon>Chrysomeloidea</taxon>
        <taxon>Chrysomelidae</taxon>
        <taxon>Galerucinae</taxon>
        <taxon>Alticini</taxon>
        <taxon>Phyllotreta</taxon>
    </lineage>
</organism>
<dbReference type="EMBL" id="OU900107">
    <property type="protein sequence ID" value="CAG9857572.1"/>
    <property type="molecule type" value="Genomic_DNA"/>
</dbReference>
<protein>
    <submittedName>
        <fullName evidence="3">Uncharacterized protein</fullName>
    </submittedName>
</protein>
<dbReference type="Proteomes" id="UP001153712">
    <property type="component" value="Chromosome 14"/>
</dbReference>
<feature type="chain" id="PRO_5040130828" evidence="2">
    <location>
        <begin position="25"/>
        <end position="698"/>
    </location>
</feature>
<dbReference type="AlphaFoldDB" id="A0A9N9TP17"/>
<proteinExistence type="predicted"/>
<feature type="signal peptide" evidence="2">
    <location>
        <begin position="1"/>
        <end position="24"/>
    </location>
</feature>
<evidence type="ECO:0000256" key="2">
    <source>
        <dbReference type="SAM" id="SignalP"/>
    </source>
</evidence>
<evidence type="ECO:0000313" key="3">
    <source>
        <dbReference type="EMBL" id="CAG9857572.1"/>
    </source>
</evidence>
<dbReference type="InterPro" id="IPR036880">
    <property type="entry name" value="Kunitz_BPTI_sf"/>
</dbReference>
<dbReference type="GO" id="GO:0004867">
    <property type="term" value="F:serine-type endopeptidase inhibitor activity"/>
    <property type="evidence" value="ECO:0007669"/>
    <property type="project" value="InterPro"/>
</dbReference>
<accession>A0A9N9TP17</accession>
<keyword evidence="4" id="KW-1185">Reference proteome</keyword>
<keyword evidence="2" id="KW-0732">Signal</keyword>